<keyword evidence="2" id="KW-0489">Methyltransferase</keyword>
<dbReference type="InterPro" id="IPR013216">
    <property type="entry name" value="Methyltransf_11"/>
</dbReference>
<feature type="domain" description="Methyltransferase type 11" evidence="1">
    <location>
        <begin position="61"/>
        <end position="154"/>
    </location>
</feature>
<dbReference type="SUPFAM" id="SSF53335">
    <property type="entry name" value="S-adenosyl-L-methionine-dependent methyltransferases"/>
    <property type="match status" value="1"/>
</dbReference>
<dbReference type="PANTHER" id="PTHR43591:SF101">
    <property type="entry name" value="METHYLTRANSFERASE-LIKE PROTEIN 27"/>
    <property type="match status" value="1"/>
</dbReference>
<proteinExistence type="predicted"/>
<dbReference type="PANTHER" id="PTHR43591">
    <property type="entry name" value="METHYLTRANSFERASE"/>
    <property type="match status" value="1"/>
</dbReference>
<sequence>MNTEDRVQWIYSSQNNQELIERYSIWAKDYDQDLTNVFVYVSPQKAVEAFLKYVSQDAKILDAGAGTGLVGQLLHQQGYHNLEAMDMSQGMLEEAGKKQVYTALHQGILGEPLDFSADYFDATVSIGVFTPGHAPSSAFDELIRITKPGGYIIFSMRPDFYENSDFSEKQSALAKSGQWKLVEIGEKFQCLPKGEPEIELQIWVYQVVR</sequence>
<dbReference type="AlphaFoldDB" id="A0A6B3NCB9"/>
<dbReference type="Gene3D" id="3.40.50.150">
    <property type="entry name" value="Vaccinia Virus protein VP39"/>
    <property type="match status" value="1"/>
</dbReference>
<dbReference type="InterPro" id="IPR029063">
    <property type="entry name" value="SAM-dependent_MTases_sf"/>
</dbReference>
<name>A0A6B3NCB9_9CYAN</name>
<evidence type="ECO:0000313" key="2">
    <source>
        <dbReference type="EMBL" id="NER29240.1"/>
    </source>
</evidence>
<comment type="caution">
    <text evidence="2">The sequence shown here is derived from an EMBL/GenBank/DDBJ whole genome shotgun (WGS) entry which is preliminary data.</text>
</comment>
<dbReference type="Pfam" id="PF08241">
    <property type="entry name" value="Methyltransf_11"/>
    <property type="match status" value="1"/>
</dbReference>
<accession>A0A6B3NCB9</accession>
<protein>
    <submittedName>
        <fullName evidence="2">Class I SAM-dependent methyltransferase</fullName>
    </submittedName>
</protein>
<organism evidence="2">
    <name type="scientific">Symploca sp. SIO1C4</name>
    <dbReference type="NCBI Taxonomy" id="2607765"/>
    <lineage>
        <taxon>Bacteria</taxon>
        <taxon>Bacillati</taxon>
        <taxon>Cyanobacteriota</taxon>
        <taxon>Cyanophyceae</taxon>
        <taxon>Coleofasciculales</taxon>
        <taxon>Coleofasciculaceae</taxon>
        <taxon>Symploca</taxon>
    </lineage>
</organism>
<dbReference type="CDD" id="cd02440">
    <property type="entry name" value="AdoMet_MTases"/>
    <property type="match status" value="1"/>
</dbReference>
<gene>
    <name evidence="2" type="ORF">F6J89_16815</name>
</gene>
<keyword evidence="2" id="KW-0808">Transferase</keyword>
<reference evidence="2" key="1">
    <citation type="submission" date="2019-11" db="EMBL/GenBank/DDBJ databases">
        <title>Genomic insights into an expanded diversity of filamentous marine cyanobacteria reveals the extraordinary biosynthetic potential of Moorea and Okeania.</title>
        <authorList>
            <person name="Ferreira Leao T."/>
            <person name="Wang M."/>
            <person name="Moss N."/>
            <person name="Da Silva R."/>
            <person name="Sanders J."/>
            <person name="Nurk S."/>
            <person name="Gurevich A."/>
            <person name="Humphrey G."/>
            <person name="Reher R."/>
            <person name="Zhu Q."/>
            <person name="Belda-Ferre P."/>
            <person name="Glukhov E."/>
            <person name="Rex R."/>
            <person name="Dorrestein P.C."/>
            <person name="Knight R."/>
            <person name="Pevzner P."/>
            <person name="Gerwick W.H."/>
            <person name="Gerwick L."/>
        </authorList>
    </citation>
    <scope>NUCLEOTIDE SEQUENCE</scope>
    <source>
        <strain evidence="2">SIO1C4</strain>
    </source>
</reference>
<dbReference type="GO" id="GO:0032259">
    <property type="term" value="P:methylation"/>
    <property type="evidence" value="ECO:0007669"/>
    <property type="project" value="UniProtKB-KW"/>
</dbReference>
<dbReference type="EMBL" id="JAAHFQ010000332">
    <property type="protein sequence ID" value="NER29240.1"/>
    <property type="molecule type" value="Genomic_DNA"/>
</dbReference>
<evidence type="ECO:0000259" key="1">
    <source>
        <dbReference type="Pfam" id="PF08241"/>
    </source>
</evidence>
<dbReference type="GO" id="GO:0008757">
    <property type="term" value="F:S-adenosylmethionine-dependent methyltransferase activity"/>
    <property type="evidence" value="ECO:0007669"/>
    <property type="project" value="InterPro"/>
</dbReference>